<name>A0ABV0BHP8_9SPHN</name>
<proteinExistence type="predicted"/>
<reference evidence="1 2" key="1">
    <citation type="submission" date="2024-05" db="EMBL/GenBank/DDBJ databases">
        <title>Sphingomonas sp. HF-S3 16S ribosomal RNA gene Genome sequencing and assembly.</title>
        <authorList>
            <person name="Lee H."/>
        </authorList>
    </citation>
    <scope>NUCLEOTIDE SEQUENCE [LARGE SCALE GENOMIC DNA]</scope>
    <source>
        <strain evidence="1 2">HF-S3</strain>
    </source>
</reference>
<sequence length="198" mass="22281">MLTLLALMAQTATLDADPYDAARTCAMASVRANGAETPEFVETARFVFYLMHADRARSEGKTFIRRMEEIVDDRPADMTPTESRAVLPECEKRFAPVTMVRPEQLPRRQVDRDTMCLAVLSQLQFQADLVRRYPKDDWADRIKSTTETINARLSQVKDSPAEAKSQDEFVAYHDRLVRASLDLGEPLAVARACGLKGN</sequence>
<accession>A0ABV0BHP8</accession>
<dbReference type="EMBL" id="JBDIZK010000015">
    <property type="protein sequence ID" value="MEN3749605.1"/>
    <property type="molecule type" value="Genomic_DNA"/>
</dbReference>
<evidence type="ECO:0000313" key="2">
    <source>
        <dbReference type="Proteomes" id="UP001427805"/>
    </source>
</evidence>
<protein>
    <submittedName>
        <fullName evidence="1">Uncharacterized protein</fullName>
    </submittedName>
</protein>
<keyword evidence="2" id="KW-1185">Reference proteome</keyword>
<gene>
    <name evidence="1" type="ORF">TPR58_20700</name>
</gene>
<organism evidence="1 2">
    <name type="scientific">Sphingomonas rustica</name>
    <dbReference type="NCBI Taxonomy" id="3103142"/>
    <lineage>
        <taxon>Bacteria</taxon>
        <taxon>Pseudomonadati</taxon>
        <taxon>Pseudomonadota</taxon>
        <taxon>Alphaproteobacteria</taxon>
        <taxon>Sphingomonadales</taxon>
        <taxon>Sphingomonadaceae</taxon>
        <taxon>Sphingomonas</taxon>
    </lineage>
</organism>
<dbReference type="RefSeq" id="WP_346248650.1">
    <property type="nucleotide sequence ID" value="NZ_JBDIZK010000015.1"/>
</dbReference>
<dbReference type="Proteomes" id="UP001427805">
    <property type="component" value="Unassembled WGS sequence"/>
</dbReference>
<comment type="caution">
    <text evidence="1">The sequence shown here is derived from an EMBL/GenBank/DDBJ whole genome shotgun (WGS) entry which is preliminary data.</text>
</comment>
<evidence type="ECO:0000313" key="1">
    <source>
        <dbReference type="EMBL" id="MEN3749605.1"/>
    </source>
</evidence>